<dbReference type="AlphaFoldDB" id="A0A1H3RNR4"/>
<evidence type="ECO:0000256" key="1">
    <source>
        <dbReference type="SAM" id="Phobius"/>
    </source>
</evidence>
<evidence type="ECO:0000313" key="2">
    <source>
        <dbReference type="EMBL" id="SDZ27404.1"/>
    </source>
</evidence>
<protein>
    <recommendedName>
        <fullName evidence="4">Sortase</fullName>
    </recommendedName>
</protein>
<keyword evidence="1" id="KW-1133">Transmembrane helix</keyword>
<organism evidence="2 3">
    <name type="scientific">Herbiconiux ginsengi</name>
    <dbReference type="NCBI Taxonomy" id="381665"/>
    <lineage>
        <taxon>Bacteria</taxon>
        <taxon>Bacillati</taxon>
        <taxon>Actinomycetota</taxon>
        <taxon>Actinomycetes</taxon>
        <taxon>Micrococcales</taxon>
        <taxon>Microbacteriaceae</taxon>
        <taxon>Herbiconiux</taxon>
    </lineage>
</organism>
<dbReference type="RefSeq" id="WP_092555125.1">
    <property type="nucleotide sequence ID" value="NZ_FNPZ01000003.1"/>
</dbReference>
<feature type="transmembrane region" description="Helical" evidence="1">
    <location>
        <begin position="14"/>
        <end position="32"/>
    </location>
</feature>
<dbReference type="STRING" id="381665.SAMN05216554_2961"/>
<feature type="transmembrane region" description="Helical" evidence="1">
    <location>
        <begin position="113"/>
        <end position="132"/>
    </location>
</feature>
<reference evidence="2 3" key="1">
    <citation type="submission" date="2016-10" db="EMBL/GenBank/DDBJ databases">
        <authorList>
            <person name="de Groot N.N."/>
        </authorList>
    </citation>
    <scope>NUCLEOTIDE SEQUENCE [LARGE SCALE GENOMIC DNA]</scope>
    <source>
        <strain evidence="2 3">CGMCC 4.3491</strain>
    </source>
</reference>
<evidence type="ECO:0008006" key="4">
    <source>
        <dbReference type="Google" id="ProtNLM"/>
    </source>
</evidence>
<dbReference type="Proteomes" id="UP000198891">
    <property type="component" value="Unassembled WGS sequence"/>
</dbReference>
<name>A0A1H3RNR4_9MICO</name>
<proteinExistence type="predicted"/>
<keyword evidence="1" id="KW-0472">Membrane</keyword>
<gene>
    <name evidence="2" type="ORF">SAMN05216554_2961</name>
</gene>
<evidence type="ECO:0000313" key="3">
    <source>
        <dbReference type="Proteomes" id="UP000198891"/>
    </source>
</evidence>
<dbReference type="OrthoDB" id="5125638at2"/>
<keyword evidence="1" id="KW-0812">Transmembrane</keyword>
<dbReference type="EMBL" id="FNPZ01000003">
    <property type="protein sequence ID" value="SDZ27404.1"/>
    <property type="molecule type" value="Genomic_DNA"/>
</dbReference>
<sequence>MEDAIDAVSLITELFSWIGLGAGVVLLVIGLLRGAYFRGWSETLGVVVIDTGGDLAYRWLGDDGLLYEAPSIDDDTQVLEPGEDVTVYVSPRDPSVGRIDDPKHEGRALRTTGWILLGIGALAVVLQFVLLFL</sequence>
<accession>A0A1H3RNR4</accession>
<keyword evidence="3" id="KW-1185">Reference proteome</keyword>